<accession>A0A2I0KS25</accession>
<comment type="caution">
    <text evidence="1">The sequence shown here is derived from an EMBL/GenBank/DDBJ whole genome shotgun (WGS) entry which is preliminary data.</text>
</comment>
<dbReference type="EMBL" id="PGOL01000407">
    <property type="protein sequence ID" value="PKI71083.1"/>
    <property type="molecule type" value="Genomic_DNA"/>
</dbReference>
<organism evidence="1 2">
    <name type="scientific">Punica granatum</name>
    <name type="common">Pomegranate</name>
    <dbReference type="NCBI Taxonomy" id="22663"/>
    <lineage>
        <taxon>Eukaryota</taxon>
        <taxon>Viridiplantae</taxon>
        <taxon>Streptophyta</taxon>
        <taxon>Embryophyta</taxon>
        <taxon>Tracheophyta</taxon>
        <taxon>Spermatophyta</taxon>
        <taxon>Magnoliopsida</taxon>
        <taxon>eudicotyledons</taxon>
        <taxon>Gunneridae</taxon>
        <taxon>Pentapetalae</taxon>
        <taxon>rosids</taxon>
        <taxon>malvids</taxon>
        <taxon>Myrtales</taxon>
        <taxon>Lythraceae</taxon>
        <taxon>Punica</taxon>
    </lineage>
</organism>
<dbReference type="Proteomes" id="UP000233551">
    <property type="component" value="Unassembled WGS sequence"/>
</dbReference>
<sequence>MDAGDGSGHRQRFAEVDLSLTGVKTVGIGENFGVFRFRPIWPKIAKIRFWGFWAGRGSRAAGERCPACLNPFCFLKEKAGGVTGSRSTLLGLPGI</sequence>
<evidence type="ECO:0000313" key="2">
    <source>
        <dbReference type="Proteomes" id="UP000233551"/>
    </source>
</evidence>
<gene>
    <name evidence="1" type="ORF">CRG98_008548</name>
</gene>
<reference evidence="1 2" key="1">
    <citation type="submission" date="2017-11" db="EMBL/GenBank/DDBJ databases">
        <title>De-novo sequencing of pomegranate (Punica granatum L.) genome.</title>
        <authorList>
            <person name="Akparov Z."/>
            <person name="Amiraslanov A."/>
            <person name="Hajiyeva S."/>
            <person name="Abbasov M."/>
            <person name="Kaur K."/>
            <person name="Hamwieh A."/>
            <person name="Solovyev V."/>
            <person name="Salamov A."/>
            <person name="Braich B."/>
            <person name="Kosarev P."/>
            <person name="Mahmoud A."/>
            <person name="Hajiyev E."/>
            <person name="Babayeva S."/>
            <person name="Izzatullayeva V."/>
            <person name="Mammadov A."/>
            <person name="Mammadov A."/>
            <person name="Sharifova S."/>
            <person name="Ojaghi J."/>
            <person name="Eynullazada K."/>
            <person name="Bayramov B."/>
            <person name="Abdulazimova A."/>
            <person name="Shahmuradov I."/>
        </authorList>
    </citation>
    <scope>NUCLEOTIDE SEQUENCE [LARGE SCALE GENOMIC DNA]</scope>
    <source>
        <strain evidence="2">cv. AG2017</strain>
        <tissue evidence="1">Leaf</tissue>
    </source>
</reference>
<name>A0A2I0KS25_PUNGR</name>
<keyword evidence="2" id="KW-1185">Reference proteome</keyword>
<dbReference type="AlphaFoldDB" id="A0A2I0KS25"/>
<evidence type="ECO:0000313" key="1">
    <source>
        <dbReference type="EMBL" id="PKI71083.1"/>
    </source>
</evidence>
<protein>
    <submittedName>
        <fullName evidence="1">Uncharacterized protein</fullName>
    </submittedName>
</protein>
<proteinExistence type="predicted"/>